<proteinExistence type="predicted"/>
<evidence type="ECO:0000313" key="3">
    <source>
        <dbReference type="EMBL" id="CAL1592548.1"/>
    </source>
</evidence>
<feature type="signal peptide" evidence="2">
    <location>
        <begin position="1"/>
        <end position="28"/>
    </location>
</feature>
<accession>A0AAV2KUZ4</accession>
<gene>
    <name evidence="3" type="ORF">KC01_LOCUS21791</name>
</gene>
<organism evidence="3 4">
    <name type="scientific">Knipowitschia caucasica</name>
    <name type="common">Caucasian dwarf goby</name>
    <name type="synonym">Pomatoschistus caucasicus</name>
    <dbReference type="NCBI Taxonomy" id="637954"/>
    <lineage>
        <taxon>Eukaryota</taxon>
        <taxon>Metazoa</taxon>
        <taxon>Chordata</taxon>
        <taxon>Craniata</taxon>
        <taxon>Vertebrata</taxon>
        <taxon>Euteleostomi</taxon>
        <taxon>Actinopterygii</taxon>
        <taxon>Neopterygii</taxon>
        <taxon>Teleostei</taxon>
        <taxon>Neoteleostei</taxon>
        <taxon>Acanthomorphata</taxon>
        <taxon>Gobiaria</taxon>
        <taxon>Gobiiformes</taxon>
        <taxon>Gobioidei</taxon>
        <taxon>Gobiidae</taxon>
        <taxon>Gobiinae</taxon>
        <taxon>Knipowitschia</taxon>
    </lineage>
</organism>
<name>A0AAV2KUZ4_KNICA</name>
<dbReference type="EMBL" id="OZ035824">
    <property type="protein sequence ID" value="CAL1592548.1"/>
    <property type="molecule type" value="Genomic_DNA"/>
</dbReference>
<dbReference type="AlphaFoldDB" id="A0AAV2KUZ4"/>
<reference evidence="3 4" key="1">
    <citation type="submission" date="2024-04" db="EMBL/GenBank/DDBJ databases">
        <authorList>
            <person name="Waldvogel A.-M."/>
            <person name="Schoenle A."/>
        </authorList>
    </citation>
    <scope>NUCLEOTIDE SEQUENCE [LARGE SCALE GENOMIC DNA]</scope>
</reference>
<feature type="compositionally biased region" description="Low complexity" evidence="1">
    <location>
        <begin position="40"/>
        <end position="56"/>
    </location>
</feature>
<feature type="chain" id="PRO_5043427347" evidence="2">
    <location>
        <begin position="29"/>
        <end position="79"/>
    </location>
</feature>
<keyword evidence="4" id="KW-1185">Reference proteome</keyword>
<evidence type="ECO:0000256" key="1">
    <source>
        <dbReference type="SAM" id="MobiDB-lite"/>
    </source>
</evidence>
<protein>
    <submittedName>
        <fullName evidence="3">Uncharacterized protein</fullName>
    </submittedName>
</protein>
<evidence type="ECO:0000256" key="2">
    <source>
        <dbReference type="SAM" id="SignalP"/>
    </source>
</evidence>
<sequence>MLCTCLNPQSYHWFLCFMVLSSWCAVRQEEAPDQQEAPGEQQEASDQQQEAPDQDPVVGRSKRHVPLDLELWCFPRGPH</sequence>
<dbReference type="Proteomes" id="UP001497482">
    <property type="component" value="Chromosome 2"/>
</dbReference>
<evidence type="ECO:0000313" key="4">
    <source>
        <dbReference type="Proteomes" id="UP001497482"/>
    </source>
</evidence>
<feature type="region of interest" description="Disordered" evidence="1">
    <location>
        <begin position="30"/>
        <end position="60"/>
    </location>
</feature>
<keyword evidence="2" id="KW-0732">Signal</keyword>